<name>A0A7S4BBK3_CHRCT</name>
<accession>A0A7S4BBK3</accession>
<organism evidence="1">
    <name type="scientific">Chrysotila carterae</name>
    <name type="common">Marine alga</name>
    <name type="synonym">Syracosphaera carterae</name>
    <dbReference type="NCBI Taxonomy" id="13221"/>
    <lineage>
        <taxon>Eukaryota</taxon>
        <taxon>Haptista</taxon>
        <taxon>Haptophyta</taxon>
        <taxon>Prymnesiophyceae</taxon>
        <taxon>Isochrysidales</taxon>
        <taxon>Isochrysidaceae</taxon>
        <taxon>Chrysotila</taxon>
    </lineage>
</organism>
<sequence length="125" mass="13637">MPSKQMALDNLVTFHAGKCGHGRSFRDASANSACDKLVAPRGSCFLGTLFAFSRRGDGVLDALRIVGKWRRACVEILFSRAKINLANGERFDLPCPVKRSISESLDSGRMTTSTPEAWFSAAPAW</sequence>
<evidence type="ECO:0000313" key="1">
    <source>
        <dbReference type="EMBL" id="CAE0760706.1"/>
    </source>
</evidence>
<reference evidence="1" key="1">
    <citation type="submission" date="2021-01" db="EMBL/GenBank/DDBJ databases">
        <authorList>
            <person name="Corre E."/>
            <person name="Pelletier E."/>
            <person name="Niang G."/>
            <person name="Scheremetjew M."/>
            <person name="Finn R."/>
            <person name="Kale V."/>
            <person name="Holt S."/>
            <person name="Cochrane G."/>
            <person name="Meng A."/>
            <person name="Brown T."/>
            <person name="Cohen L."/>
        </authorList>
    </citation>
    <scope>NUCLEOTIDE SEQUENCE</scope>
    <source>
        <strain evidence="1">CCMP645</strain>
    </source>
</reference>
<protein>
    <submittedName>
        <fullName evidence="1">Uncharacterized protein</fullName>
    </submittedName>
</protein>
<dbReference type="AlphaFoldDB" id="A0A7S4BBK3"/>
<dbReference type="EMBL" id="HBIZ01021100">
    <property type="protein sequence ID" value="CAE0760706.1"/>
    <property type="molecule type" value="Transcribed_RNA"/>
</dbReference>
<gene>
    <name evidence="1" type="ORF">PCAR00345_LOCUS13318</name>
</gene>
<proteinExistence type="predicted"/>